<evidence type="ECO:0000256" key="3">
    <source>
        <dbReference type="ARBA" id="ARBA00023002"/>
    </source>
</evidence>
<dbReference type="SUPFAM" id="SSF48179">
    <property type="entry name" value="6-phosphogluconate dehydrogenase C-terminal domain-like"/>
    <property type="match status" value="1"/>
</dbReference>
<dbReference type="GO" id="GO:0015940">
    <property type="term" value="P:pantothenate biosynthetic process"/>
    <property type="evidence" value="ECO:0007669"/>
    <property type="project" value="UniProtKB-UniPathway"/>
</dbReference>
<dbReference type="Gene3D" id="3.40.50.720">
    <property type="entry name" value="NAD(P)-binding Rossmann-like Domain"/>
    <property type="match status" value="1"/>
</dbReference>
<dbReference type="STRING" id="570947.SAMN05421687_10674"/>
<keyword evidence="2 4" id="KW-0521">NADP</keyword>
<dbReference type="GO" id="GO:0008677">
    <property type="term" value="F:2-dehydropantoate 2-reductase activity"/>
    <property type="evidence" value="ECO:0007669"/>
    <property type="project" value="UniProtKB-EC"/>
</dbReference>
<dbReference type="Proteomes" id="UP000187608">
    <property type="component" value="Unassembled WGS sequence"/>
</dbReference>
<dbReference type="InterPro" id="IPR051402">
    <property type="entry name" value="KPR-Related"/>
</dbReference>
<dbReference type="GO" id="GO:0005737">
    <property type="term" value="C:cytoplasm"/>
    <property type="evidence" value="ECO:0007669"/>
    <property type="project" value="TreeGrafter"/>
</dbReference>
<evidence type="ECO:0000256" key="2">
    <source>
        <dbReference type="ARBA" id="ARBA00022857"/>
    </source>
</evidence>
<dbReference type="InterPro" id="IPR013752">
    <property type="entry name" value="KPA_reductase"/>
</dbReference>
<evidence type="ECO:0000313" key="8">
    <source>
        <dbReference type="Proteomes" id="UP000187608"/>
    </source>
</evidence>
<dbReference type="PANTHER" id="PTHR21708:SF26">
    <property type="entry name" value="2-DEHYDROPANTOATE 2-REDUCTASE"/>
    <property type="match status" value="1"/>
</dbReference>
<reference evidence="8" key="1">
    <citation type="submission" date="2017-01" db="EMBL/GenBank/DDBJ databases">
        <authorList>
            <person name="Varghese N."/>
            <person name="Submissions S."/>
        </authorList>
    </citation>
    <scope>NUCLEOTIDE SEQUENCE [LARGE SCALE GENOMIC DNA]</scope>
    <source>
        <strain evidence="8">DSM 23127</strain>
    </source>
</reference>
<dbReference type="FunFam" id="3.40.50.720:FF:000307">
    <property type="entry name" value="2-dehydropantoate 2-reductase"/>
    <property type="match status" value="1"/>
</dbReference>
<proteinExistence type="inferred from homology"/>
<evidence type="ECO:0000259" key="6">
    <source>
        <dbReference type="Pfam" id="PF08546"/>
    </source>
</evidence>
<evidence type="ECO:0000313" key="7">
    <source>
        <dbReference type="EMBL" id="SIS48968.1"/>
    </source>
</evidence>
<dbReference type="Pfam" id="PF08546">
    <property type="entry name" value="ApbA_C"/>
    <property type="match status" value="1"/>
</dbReference>
<comment type="similarity">
    <text evidence="1 4">Belongs to the ketopantoate reductase family.</text>
</comment>
<comment type="catalytic activity">
    <reaction evidence="4">
        <text>(R)-pantoate + NADP(+) = 2-dehydropantoate + NADPH + H(+)</text>
        <dbReference type="Rhea" id="RHEA:16233"/>
        <dbReference type="ChEBI" id="CHEBI:11561"/>
        <dbReference type="ChEBI" id="CHEBI:15378"/>
        <dbReference type="ChEBI" id="CHEBI:15980"/>
        <dbReference type="ChEBI" id="CHEBI:57783"/>
        <dbReference type="ChEBI" id="CHEBI:58349"/>
        <dbReference type="EC" id="1.1.1.169"/>
    </reaction>
</comment>
<dbReference type="EMBL" id="FTOC01000006">
    <property type="protein sequence ID" value="SIS48968.1"/>
    <property type="molecule type" value="Genomic_DNA"/>
</dbReference>
<evidence type="ECO:0000256" key="4">
    <source>
        <dbReference type="RuleBase" id="RU362068"/>
    </source>
</evidence>
<dbReference type="Pfam" id="PF02558">
    <property type="entry name" value="ApbA"/>
    <property type="match status" value="1"/>
</dbReference>
<keyword evidence="4" id="KW-0566">Pantothenate biosynthesis</keyword>
<dbReference type="InterPro" id="IPR003710">
    <property type="entry name" value="ApbA"/>
</dbReference>
<dbReference type="AlphaFoldDB" id="A0A1N7JI33"/>
<accession>A0A1N7JI33</accession>
<dbReference type="OrthoDB" id="9793586at2"/>
<dbReference type="UniPathway" id="UPA00028">
    <property type="reaction ID" value="UER00004"/>
</dbReference>
<comment type="pathway">
    <text evidence="4">Cofactor biosynthesis; (R)-pantothenate biosynthesis; (R)-pantoate from 3-methyl-2-oxobutanoate: step 2/2.</text>
</comment>
<dbReference type="InterPro" id="IPR013332">
    <property type="entry name" value="KPR_N"/>
</dbReference>
<organism evidence="7 8">
    <name type="scientific">Salimicrobium flavidum</name>
    <dbReference type="NCBI Taxonomy" id="570947"/>
    <lineage>
        <taxon>Bacteria</taxon>
        <taxon>Bacillati</taxon>
        <taxon>Bacillota</taxon>
        <taxon>Bacilli</taxon>
        <taxon>Bacillales</taxon>
        <taxon>Bacillaceae</taxon>
        <taxon>Salimicrobium</taxon>
    </lineage>
</organism>
<dbReference type="Gene3D" id="1.10.1040.10">
    <property type="entry name" value="N-(1-d-carboxylethyl)-l-norvaline Dehydrogenase, domain 2"/>
    <property type="match status" value="1"/>
</dbReference>
<dbReference type="RefSeq" id="WP_076559134.1">
    <property type="nucleotide sequence ID" value="NZ_FTOC01000006.1"/>
</dbReference>
<evidence type="ECO:0000259" key="5">
    <source>
        <dbReference type="Pfam" id="PF02558"/>
    </source>
</evidence>
<gene>
    <name evidence="7" type="ORF">SAMN05421687_10674</name>
</gene>
<dbReference type="SUPFAM" id="SSF51735">
    <property type="entry name" value="NAD(P)-binding Rossmann-fold domains"/>
    <property type="match status" value="1"/>
</dbReference>
<dbReference type="NCBIfam" id="TIGR00745">
    <property type="entry name" value="apbA_panE"/>
    <property type="match status" value="1"/>
</dbReference>
<dbReference type="PANTHER" id="PTHR21708">
    <property type="entry name" value="PROBABLE 2-DEHYDROPANTOATE 2-REDUCTASE"/>
    <property type="match status" value="1"/>
</dbReference>
<protein>
    <recommendedName>
        <fullName evidence="4">2-dehydropantoate 2-reductase</fullName>
        <ecNumber evidence="4">1.1.1.169</ecNumber>
    </recommendedName>
    <alternativeName>
        <fullName evidence="4">Ketopantoate reductase</fullName>
    </alternativeName>
</protein>
<dbReference type="InterPro" id="IPR013328">
    <property type="entry name" value="6PGD_dom2"/>
</dbReference>
<name>A0A1N7JI33_9BACI</name>
<evidence type="ECO:0000256" key="1">
    <source>
        <dbReference type="ARBA" id="ARBA00007870"/>
    </source>
</evidence>
<dbReference type="EC" id="1.1.1.169" evidence="4"/>
<feature type="domain" description="Ketopantoate reductase N-terminal" evidence="5">
    <location>
        <begin position="3"/>
        <end position="151"/>
    </location>
</feature>
<comment type="function">
    <text evidence="4">Catalyzes the NADPH-dependent reduction of ketopantoate into pantoic acid.</text>
</comment>
<sequence length="306" mass="34057">MKIVMMGAGAIGAYFGTRWHDAGHTVINLVREGRAEQLRTHGMKINSPVENTEWNDPNVATDPSEIEEPDLVVLAVKGYHIEGALPWLKDLVKKGAKVLPLLNGVEHYATLEKELGEEAVLGGLAFIIATLDDKGHVEHTSEFHDIVFGPLHPSQEAICEELSVASNQAVMNIRMSSDILEEIWKKYMFITAFSGITTAMNTAIGEIRDSPPTFRIAERMLEDMQRLSVAHGVKIGQKEVDHAFKQLKKLEDHMTSSMHQDRRKGLPLEVEHLHGGAMRLASEKKLTLPYIETIYGIIKPHDGMDA</sequence>
<dbReference type="InterPro" id="IPR008927">
    <property type="entry name" value="6-PGluconate_DH-like_C_sf"/>
</dbReference>
<feature type="domain" description="Ketopantoate reductase C-terminal" evidence="6">
    <location>
        <begin position="178"/>
        <end position="300"/>
    </location>
</feature>
<dbReference type="InterPro" id="IPR036291">
    <property type="entry name" value="NAD(P)-bd_dom_sf"/>
</dbReference>
<keyword evidence="8" id="KW-1185">Reference proteome</keyword>
<keyword evidence="3 4" id="KW-0560">Oxidoreductase</keyword>